<dbReference type="RefSeq" id="WP_241446721.1">
    <property type="nucleotide sequence ID" value="NZ_JAKZHW010000001.1"/>
</dbReference>
<proteinExistence type="predicted"/>
<dbReference type="Gene3D" id="2.60.120.10">
    <property type="entry name" value="Jelly Rolls"/>
    <property type="match status" value="1"/>
</dbReference>
<keyword evidence="2" id="KW-1185">Reference proteome</keyword>
<dbReference type="EMBL" id="JAKZHW010000001">
    <property type="protein sequence ID" value="MCH8615885.1"/>
    <property type="molecule type" value="Genomic_DNA"/>
</dbReference>
<comment type="caution">
    <text evidence="1">The sequence shown here is derived from an EMBL/GenBank/DDBJ whole genome shotgun (WGS) entry which is preliminary data.</text>
</comment>
<evidence type="ECO:0000313" key="2">
    <source>
        <dbReference type="Proteomes" id="UP001203058"/>
    </source>
</evidence>
<organism evidence="1 2">
    <name type="scientific">Sphingomonas telluris</name>
    <dbReference type="NCBI Taxonomy" id="2907998"/>
    <lineage>
        <taxon>Bacteria</taxon>
        <taxon>Pseudomonadati</taxon>
        <taxon>Pseudomonadota</taxon>
        <taxon>Alphaproteobacteria</taxon>
        <taxon>Sphingomonadales</taxon>
        <taxon>Sphingomonadaceae</taxon>
        <taxon>Sphingomonas</taxon>
    </lineage>
</organism>
<reference evidence="1 2" key="1">
    <citation type="submission" date="2022-03" db="EMBL/GenBank/DDBJ databases">
        <authorList>
            <person name="Jo J.-H."/>
            <person name="Im W.-T."/>
        </authorList>
    </citation>
    <scope>NUCLEOTIDE SEQUENCE [LARGE SCALE GENOMIC DNA]</scope>
    <source>
        <strain evidence="1 2">SM33</strain>
    </source>
</reference>
<accession>A0ABS9VLP6</accession>
<dbReference type="Proteomes" id="UP001203058">
    <property type="component" value="Unassembled WGS sequence"/>
</dbReference>
<sequence>MALHHLVPSEIVRLPSVASDEAKTAALVKTDAFEAMQLILRSGEEIAEHAVPGFVTIVCLEGSVTLDGATQVKLSAGEWMYLDRGEKHSVVAHEDSSLLVTIMFEKLLAVSS</sequence>
<evidence type="ECO:0000313" key="1">
    <source>
        <dbReference type="EMBL" id="MCH8615885.1"/>
    </source>
</evidence>
<dbReference type="InterPro" id="IPR014710">
    <property type="entry name" value="RmlC-like_jellyroll"/>
</dbReference>
<dbReference type="SUPFAM" id="SSF51182">
    <property type="entry name" value="RmlC-like cupins"/>
    <property type="match status" value="1"/>
</dbReference>
<name>A0ABS9VLP6_9SPHN</name>
<protein>
    <submittedName>
        <fullName evidence="1">Cupin</fullName>
    </submittedName>
</protein>
<gene>
    <name evidence="1" type="ORF">LZ016_07205</name>
</gene>
<dbReference type="InterPro" id="IPR011051">
    <property type="entry name" value="RmlC_Cupin_sf"/>
</dbReference>